<sequence>MANANHNSSLRLLDAVREEQVQALRLDDANEHARARARLLQAIDQIDRGGRADRVGAEGRAAQPAKPSRAGWRWGLGAVAAAACALAVVFAWPSERPLEFQVDGVELAANQQTQVIHAGARSRALAFSDSTTIELSPGGRMYIDELRSHGASVVLETGEIALAVHHEDDTSWQVAAGPWTVHVTGTRFSVAWEPSAQSFRVAVVEGSVRVEGPEGETADLRAGDTLIRERGEATSEPEDLGADDTNLGPRPIDSEPVAVRTEPQTGTGDGAAASETETKPKQAAPKPPRWDEYFANSEYAKAWDALAELPGGIEGEAEQASADTLLDLADVAHYTRHSHDARKLLEQLRERFPGSDEAGEAAFALGRLAANGGSQAKAATWFELYLDERPQGSLAGDALARLMDSYDALGRSADASATATRYLDRFPSGPHAGKAQKIVAR</sequence>
<feature type="region of interest" description="Disordered" evidence="1">
    <location>
        <begin position="230"/>
        <end position="289"/>
    </location>
</feature>
<protein>
    <submittedName>
        <fullName evidence="4">FecR protein</fullName>
    </submittedName>
</protein>
<evidence type="ECO:0000313" key="4">
    <source>
        <dbReference type="EMBL" id="PRP97483.1"/>
    </source>
</evidence>
<reference evidence="4 5" key="1">
    <citation type="submission" date="2018-03" db="EMBL/GenBank/DDBJ databases">
        <title>Draft Genome Sequences of the Obligatory Marine Myxobacteria Enhygromyxa salina SWB005.</title>
        <authorList>
            <person name="Poehlein A."/>
            <person name="Moghaddam J.A."/>
            <person name="Harms H."/>
            <person name="Alanjari M."/>
            <person name="Koenig G.M."/>
            <person name="Daniel R."/>
            <person name="Schaeberle T.F."/>
        </authorList>
    </citation>
    <scope>NUCLEOTIDE SEQUENCE [LARGE SCALE GENOMIC DNA]</scope>
    <source>
        <strain evidence="4 5">SWB005</strain>
    </source>
</reference>
<name>A0A2S9XXB5_9BACT</name>
<gene>
    <name evidence="4" type="ORF">ENSA5_33760</name>
</gene>
<proteinExistence type="predicted"/>
<dbReference type="SUPFAM" id="SSF48452">
    <property type="entry name" value="TPR-like"/>
    <property type="match status" value="1"/>
</dbReference>
<dbReference type="GO" id="GO:0016989">
    <property type="term" value="F:sigma factor antagonist activity"/>
    <property type="evidence" value="ECO:0007669"/>
    <property type="project" value="TreeGrafter"/>
</dbReference>
<dbReference type="Pfam" id="PF04773">
    <property type="entry name" value="FecR"/>
    <property type="match status" value="1"/>
</dbReference>
<keyword evidence="2" id="KW-1133">Transmembrane helix</keyword>
<evidence type="ECO:0000256" key="1">
    <source>
        <dbReference type="SAM" id="MobiDB-lite"/>
    </source>
</evidence>
<keyword evidence="5" id="KW-1185">Reference proteome</keyword>
<feature type="domain" description="FecR protein" evidence="3">
    <location>
        <begin position="121"/>
        <end position="209"/>
    </location>
</feature>
<dbReference type="Proteomes" id="UP000237968">
    <property type="component" value="Unassembled WGS sequence"/>
</dbReference>
<keyword evidence="2" id="KW-0472">Membrane</keyword>
<dbReference type="PANTHER" id="PTHR30273">
    <property type="entry name" value="PERIPLASMIC SIGNAL SENSOR AND SIGMA FACTOR ACTIVATOR FECR-RELATED"/>
    <property type="match status" value="1"/>
</dbReference>
<dbReference type="Gene3D" id="2.60.120.1440">
    <property type="match status" value="1"/>
</dbReference>
<dbReference type="OrthoDB" id="8641865at2"/>
<dbReference type="InterPro" id="IPR012373">
    <property type="entry name" value="Ferrdict_sens_TM"/>
</dbReference>
<dbReference type="Gene3D" id="1.25.40.10">
    <property type="entry name" value="Tetratricopeptide repeat domain"/>
    <property type="match status" value="1"/>
</dbReference>
<dbReference type="EMBL" id="PVNK01000156">
    <property type="protein sequence ID" value="PRP97483.1"/>
    <property type="molecule type" value="Genomic_DNA"/>
</dbReference>
<dbReference type="Pfam" id="PF13432">
    <property type="entry name" value="TPR_16"/>
    <property type="match status" value="1"/>
</dbReference>
<organism evidence="4 5">
    <name type="scientific">Enhygromyxa salina</name>
    <dbReference type="NCBI Taxonomy" id="215803"/>
    <lineage>
        <taxon>Bacteria</taxon>
        <taxon>Pseudomonadati</taxon>
        <taxon>Myxococcota</taxon>
        <taxon>Polyangia</taxon>
        <taxon>Nannocystales</taxon>
        <taxon>Nannocystaceae</taxon>
        <taxon>Enhygromyxa</taxon>
    </lineage>
</organism>
<dbReference type="InterPro" id="IPR006860">
    <property type="entry name" value="FecR"/>
</dbReference>
<evidence type="ECO:0000256" key="2">
    <source>
        <dbReference type="SAM" id="Phobius"/>
    </source>
</evidence>
<feature type="transmembrane region" description="Helical" evidence="2">
    <location>
        <begin position="74"/>
        <end position="92"/>
    </location>
</feature>
<evidence type="ECO:0000259" key="3">
    <source>
        <dbReference type="Pfam" id="PF04773"/>
    </source>
</evidence>
<evidence type="ECO:0000313" key="5">
    <source>
        <dbReference type="Proteomes" id="UP000237968"/>
    </source>
</evidence>
<dbReference type="AlphaFoldDB" id="A0A2S9XXB5"/>
<accession>A0A2S9XXB5</accession>
<keyword evidence="2" id="KW-0812">Transmembrane</keyword>
<dbReference type="PANTHER" id="PTHR30273:SF2">
    <property type="entry name" value="PROTEIN FECR"/>
    <property type="match status" value="1"/>
</dbReference>
<dbReference type="InterPro" id="IPR011990">
    <property type="entry name" value="TPR-like_helical_dom_sf"/>
</dbReference>
<comment type="caution">
    <text evidence="4">The sequence shown here is derived from an EMBL/GenBank/DDBJ whole genome shotgun (WGS) entry which is preliminary data.</text>
</comment>